<accession>A0A3L7ZKU0</accession>
<dbReference type="EMBL" id="RAYI01000035">
    <property type="protein sequence ID" value="RLT72504.1"/>
    <property type="molecule type" value="Genomic_DNA"/>
</dbReference>
<keyword evidence="1" id="KW-0472">Membrane</keyword>
<evidence type="ECO:0000259" key="2">
    <source>
        <dbReference type="Pfam" id="PF18169"/>
    </source>
</evidence>
<gene>
    <name evidence="3" type="ORF">D7V78_15510</name>
</gene>
<evidence type="ECO:0000313" key="3">
    <source>
        <dbReference type="EMBL" id="RLT72504.1"/>
    </source>
</evidence>
<evidence type="ECO:0000256" key="1">
    <source>
        <dbReference type="SAM" id="Phobius"/>
    </source>
</evidence>
<feature type="transmembrane region" description="Helical" evidence="1">
    <location>
        <begin position="58"/>
        <end position="76"/>
    </location>
</feature>
<dbReference type="OrthoDB" id="8778886at2"/>
<feature type="transmembrane region" description="Helical" evidence="1">
    <location>
        <begin position="169"/>
        <end position="188"/>
    </location>
</feature>
<dbReference type="Proteomes" id="UP000278164">
    <property type="component" value="Unassembled WGS sequence"/>
</dbReference>
<name>A0A3L7ZKU0_PARDI</name>
<keyword evidence="1" id="KW-1133">Transmembrane helix</keyword>
<dbReference type="InterPro" id="IPR041119">
    <property type="entry name" value="SLATT_6"/>
</dbReference>
<feature type="transmembrane region" description="Helical" evidence="1">
    <location>
        <begin position="33"/>
        <end position="52"/>
    </location>
</feature>
<comment type="caution">
    <text evidence="3">The sequence shown here is derived from an EMBL/GenBank/DDBJ whole genome shotgun (WGS) entry which is preliminary data.</text>
</comment>
<feature type="domain" description="SMODS and SLOG-associating 2TM effector" evidence="2">
    <location>
        <begin position="3"/>
        <end position="176"/>
    </location>
</feature>
<reference evidence="3 4" key="1">
    <citation type="submission" date="2018-09" db="EMBL/GenBank/DDBJ databases">
        <title>Murine metabolic-syndrome-specific gut microbial biobank.</title>
        <authorList>
            <person name="Liu C."/>
        </authorList>
    </citation>
    <scope>NUCLEOTIDE SEQUENCE [LARGE SCALE GENOMIC DNA]</scope>
    <source>
        <strain evidence="3 4">8-P5</strain>
    </source>
</reference>
<organism evidence="3 4">
    <name type="scientific">Parabacteroides distasonis</name>
    <dbReference type="NCBI Taxonomy" id="823"/>
    <lineage>
        <taxon>Bacteria</taxon>
        <taxon>Pseudomonadati</taxon>
        <taxon>Bacteroidota</taxon>
        <taxon>Bacteroidia</taxon>
        <taxon>Bacteroidales</taxon>
        <taxon>Tannerellaceae</taxon>
        <taxon>Parabacteroides</taxon>
    </lineage>
</organism>
<dbReference type="RefSeq" id="WP_121736962.1">
    <property type="nucleotide sequence ID" value="NZ_QXXG01000002.1"/>
</dbReference>
<sequence length="206" mass="24020">MNSELLIKIAQKGYNVAYGANINFATYDIVKKIPGYVSFLSIIVGILGLVYPPFAEKYVSVFILILGIASVYIERFTPNIDSYSNRGIANTDQLNKLKNLYFEVKRMSDSADFSTIETRYTAIEDEFNASSQPDQIVFANWLAHYKMFCEKDMSWMDEQLHFHWWKDKIPMTAHIVIYILLLSIFVYYCVKIPVLNEFFCKIFYLQ</sequence>
<dbReference type="Pfam" id="PF18169">
    <property type="entry name" value="SLATT_6"/>
    <property type="match status" value="1"/>
</dbReference>
<evidence type="ECO:0000313" key="4">
    <source>
        <dbReference type="Proteomes" id="UP000278164"/>
    </source>
</evidence>
<dbReference type="AlphaFoldDB" id="A0A3L7ZKU0"/>
<keyword evidence="1" id="KW-0812">Transmembrane</keyword>
<protein>
    <submittedName>
        <fullName evidence="3">SLATT domain-containing protein</fullName>
    </submittedName>
</protein>
<proteinExistence type="predicted"/>
<dbReference type="NCBIfam" id="NF033630">
    <property type="entry name" value="SLATT_6"/>
    <property type="match status" value="1"/>
</dbReference>
<dbReference type="GeneID" id="93116303"/>